<dbReference type="Pfam" id="PF14949">
    <property type="entry name" value="ARF7EP_C"/>
    <property type="match status" value="1"/>
</dbReference>
<protein>
    <recommendedName>
        <fullName evidence="2">ARF7 effector protein C-terminal domain-containing protein</fullName>
    </recommendedName>
</protein>
<comment type="caution">
    <text evidence="3">The sequence shown here is derived from an EMBL/GenBank/DDBJ whole genome shotgun (WGS) entry which is preliminary data.</text>
</comment>
<evidence type="ECO:0000256" key="1">
    <source>
        <dbReference type="SAM" id="MobiDB-lite"/>
    </source>
</evidence>
<dbReference type="EMBL" id="CAVLEF010000001">
    <property type="protein sequence ID" value="CAK1540109.1"/>
    <property type="molecule type" value="Genomic_DNA"/>
</dbReference>
<evidence type="ECO:0000313" key="3">
    <source>
        <dbReference type="EMBL" id="CAK1540109.1"/>
    </source>
</evidence>
<name>A0AAV1IWF4_9NEOP</name>
<accession>A0AAV1IWF4</accession>
<feature type="compositionally biased region" description="Basic residues" evidence="1">
    <location>
        <begin position="15"/>
        <end position="27"/>
    </location>
</feature>
<reference evidence="3 4" key="1">
    <citation type="submission" date="2023-11" db="EMBL/GenBank/DDBJ databases">
        <authorList>
            <person name="Okamura Y."/>
        </authorList>
    </citation>
    <scope>NUCLEOTIDE SEQUENCE [LARGE SCALE GENOMIC DNA]</scope>
</reference>
<proteinExistence type="predicted"/>
<gene>
    <name evidence="3" type="ORF">LNINA_LOCUS190</name>
</gene>
<organism evidence="3 4">
    <name type="scientific">Leptosia nina</name>
    <dbReference type="NCBI Taxonomy" id="320188"/>
    <lineage>
        <taxon>Eukaryota</taxon>
        <taxon>Metazoa</taxon>
        <taxon>Ecdysozoa</taxon>
        <taxon>Arthropoda</taxon>
        <taxon>Hexapoda</taxon>
        <taxon>Insecta</taxon>
        <taxon>Pterygota</taxon>
        <taxon>Neoptera</taxon>
        <taxon>Endopterygota</taxon>
        <taxon>Lepidoptera</taxon>
        <taxon>Glossata</taxon>
        <taxon>Ditrysia</taxon>
        <taxon>Papilionoidea</taxon>
        <taxon>Pieridae</taxon>
        <taxon>Pierinae</taxon>
        <taxon>Leptosia</taxon>
    </lineage>
</organism>
<feature type="region of interest" description="Disordered" evidence="1">
    <location>
        <begin position="1"/>
        <end position="27"/>
    </location>
</feature>
<dbReference type="PANTHER" id="PTHR46536:SF3">
    <property type="entry name" value="ARF7 EFFECTOR PROTEIN C-TERMINAL DOMAIN-CONTAINING PROTEIN"/>
    <property type="match status" value="1"/>
</dbReference>
<feature type="domain" description="ARF7 effector protein C-terminal" evidence="2">
    <location>
        <begin position="3"/>
        <end position="87"/>
    </location>
</feature>
<dbReference type="PANTHER" id="PTHR46536">
    <property type="entry name" value="ARL14 EFFECTOR PROTEIN"/>
    <property type="match status" value="1"/>
</dbReference>
<keyword evidence="4" id="KW-1185">Reference proteome</keyword>
<dbReference type="Proteomes" id="UP001497472">
    <property type="component" value="Unassembled WGS sequence"/>
</dbReference>
<evidence type="ECO:0000259" key="2">
    <source>
        <dbReference type="Pfam" id="PF14949"/>
    </source>
</evidence>
<dbReference type="AlphaFoldDB" id="A0AAV1IWF4"/>
<sequence>MVFLDNFDPTTSNRERRKQNPKSYNYRKQKKLYNERGQIAATGQDFCDCLDVKCPGCHFPCLKCSSNKCGPECRVNRNWMYEKIETEGNDTVIINTMNKK</sequence>
<evidence type="ECO:0000313" key="4">
    <source>
        <dbReference type="Proteomes" id="UP001497472"/>
    </source>
</evidence>
<dbReference type="InterPro" id="IPR029264">
    <property type="entry name" value="ARF7EP_C"/>
</dbReference>